<dbReference type="EMBL" id="SHKL01000001">
    <property type="protein sequence ID" value="RZT86962.1"/>
    <property type="molecule type" value="Genomic_DNA"/>
</dbReference>
<accession>A0A4Q7UY32</accession>
<name>A0A4Q7UY32_PSEST</name>
<proteinExistence type="predicted"/>
<comment type="caution">
    <text evidence="2">The sequence shown here is derived from an EMBL/GenBank/DDBJ whole genome shotgun (WGS) entry which is preliminary data.</text>
</comment>
<evidence type="ECO:0000313" key="3">
    <source>
        <dbReference type="Proteomes" id="UP000291591"/>
    </source>
</evidence>
<feature type="region of interest" description="Disordered" evidence="1">
    <location>
        <begin position="121"/>
        <end position="143"/>
    </location>
</feature>
<protein>
    <submittedName>
        <fullName evidence="2">Uncharacterized protein</fullName>
    </submittedName>
</protein>
<dbReference type="Proteomes" id="UP000291591">
    <property type="component" value="Unassembled WGS sequence"/>
</dbReference>
<organism evidence="2 3">
    <name type="scientific">Pseudonocardia sediminis</name>
    <dbReference type="NCBI Taxonomy" id="1397368"/>
    <lineage>
        <taxon>Bacteria</taxon>
        <taxon>Bacillati</taxon>
        <taxon>Actinomycetota</taxon>
        <taxon>Actinomycetes</taxon>
        <taxon>Pseudonocardiales</taxon>
        <taxon>Pseudonocardiaceae</taxon>
        <taxon>Pseudonocardia</taxon>
    </lineage>
</organism>
<evidence type="ECO:0000313" key="2">
    <source>
        <dbReference type="EMBL" id="RZT86962.1"/>
    </source>
</evidence>
<dbReference type="OrthoDB" id="3699656at2"/>
<evidence type="ECO:0000256" key="1">
    <source>
        <dbReference type="SAM" id="MobiDB-lite"/>
    </source>
</evidence>
<gene>
    <name evidence="2" type="ORF">EV383_3867</name>
</gene>
<dbReference type="RefSeq" id="WP_130291175.1">
    <property type="nucleotide sequence ID" value="NZ_SHKL01000001.1"/>
</dbReference>
<dbReference type="AlphaFoldDB" id="A0A4Q7UY32"/>
<sequence length="143" mass="15363">MQDRGPAGFTVVRCGGCADFPDGFTEGAAELPGVDEVLVEGLRALVRDSRHGVLVTAACPFGMHLCAEREIGMMLLVQPCDERRDPSSPVLPVGPIRSTSDVQEVTRWLVGRSFDPYLLPMHLRGPGRRTTSPGRGRHPGSAA</sequence>
<keyword evidence="3" id="KW-1185">Reference proteome</keyword>
<reference evidence="2 3" key="1">
    <citation type="submission" date="2019-02" db="EMBL/GenBank/DDBJ databases">
        <title>Sequencing the genomes of 1000 actinobacteria strains.</title>
        <authorList>
            <person name="Klenk H.-P."/>
        </authorList>
    </citation>
    <scope>NUCLEOTIDE SEQUENCE [LARGE SCALE GENOMIC DNA]</scope>
    <source>
        <strain evidence="2 3">DSM 45779</strain>
    </source>
</reference>